<name>J9GF89_9ZZZZ</name>
<protein>
    <submittedName>
        <fullName evidence="1">Uncharacterized protein</fullName>
    </submittedName>
</protein>
<sequence>MGIIHTRETWNGLPPIVPPNSIKCPKSKAVTLCSNNSLCAKYP</sequence>
<reference evidence="1" key="1">
    <citation type="journal article" date="2012" name="PLoS ONE">
        <title>Gene sets for utilization of primary and secondary nutrition supplies in the distal gut of endangered iberian lynx.</title>
        <authorList>
            <person name="Alcaide M."/>
            <person name="Messina E."/>
            <person name="Richter M."/>
            <person name="Bargiela R."/>
            <person name="Peplies J."/>
            <person name="Huws S.A."/>
            <person name="Newbold C.J."/>
            <person name="Golyshin P.N."/>
            <person name="Simon M.A."/>
            <person name="Lopez G."/>
            <person name="Yakimov M.M."/>
            <person name="Ferrer M."/>
        </authorList>
    </citation>
    <scope>NUCLEOTIDE SEQUENCE</scope>
</reference>
<dbReference type="EMBL" id="AMCI01003354">
    <property type="protein sequence ID" value="EJX00478.1"/>
    <property type="molecule type" value="Genomic_DNA"/>
</dbReference>
<accession>J9GF89</accession>
<gene>
    <name evidence="1" type="ORF">EVA_11415</name>
</gene>
<organism evidence="1">
    <name type="scientific">gut metagenome</name>
    <dbReference type="NCBI Taxonomy" id="749906"/>
    <lineage>
        <taxon>unclassified sequences</taxon>
        <taxon>metagenomes</taxon>
        <taxon>organismal metagenomes</taxon>
    </lineage>
</organism>
<evidence type="ECO:0000313" key="1">
    <source>
        <dbReference type="EMBL" id="EJX00478.1"/>
    </source>
</evidence>
<proteinExistence type="predicted"/>
<comment type="caution">
    <text evidence="1">The sequence shown here is derived from an EMBL/GenBank/DDBJ whole genome shotgun (WGS) entry which is preliminary data.</text>
</comment>
<dbReference type="AlphaFoldDB" id="J9GF89"/>